<dbReference type="InterPro" id="IPR012495">
    <property type="entry name" value="TadE-like_dom"/>
</dbReference>
<accession>A0ABV7F0N9</accession>
<keyword evidence="1" id="KW-0472">Membrane</keyword>
<evidence type="ECO:0000259" key="2">
    <source>
        <dbReference type="Pfam" id="PF07811"/>
    </source>
</evidence>
<dbReference type="Pfam" id="PF07811">
    <property type="entry name" value="TadE"/>
    <property type="match status" value="1"/>
</dbReference>
<dbReference type="RefSeq" id="WP_390322263.1">
    <property type="nucleotide sequence ID" value="NZ_JBHRTP010000032.1"/>
</dbReference>
<keyword evidence="4" id="KW-1185">Reference proteome</keyword>
<reference evidence="4" key="1">
    <citation type="journal article" date="2019" name="Int. J. Syst. Evol. Microbiol.">
        <title>The Global Catalogue of Microorganisms (GCM) 10K type strain sequencing project: providing services to taxonomists for standard genome sequencing and annotation.</title>
        <authorList>
            <consortium name="The Broad Institute Genomics Platform"/>
            <consortium name="The Broad Institute Genome Sequencing Center for Infectious Disease"/>
            <person name="Wu L."/>
            <person name="Ma J."/>
        </authorList>
    </citation>
    <scope>NUCLEOTIDE SEQUENCE [LARGE SCALE GENOMIC DNA]</scope>
    <source>
        <strain evidence="4">KCTC 42986</strain>
    </source>
</reference>
<evidence type="ECO:0000313" key="3">
    <source>
        <dbReference type="EMBL" id="MFC3108607.1"/>
    </source>
</evidence>
<dbReference type="EMBL" id="JBHRTP010000032">
    <property type="protein sequence ID" value="MFC3108607.1"/>
    <property type="molecule type" value="Genomic_DNA"/>
</dbReference>
<dbReference type="Proteomes" id="UP001595530">
    <property type="component" value="Unassembled WGS sequence"/>
</dbReference>
<keyword evidence="1" id="KW-1133">Transmembrane helix</keyword>
<gene>
    <name evidence="3" type="ORF">ACFOFO_11635</name>
</gene>
<comment type="caution">
    <text evidence="3">The sequence shown here is derived from an EMBL/GenBank/DDBJ whole genome shotgun (WGS) entry which is preliminary data.</text>
</comment>
<protein>
    <submittedName>
        <fullName evidence="3">TadE/TadG family type IV pilus assembly protein</fullName>
    </submittedName>
</protein>
<name>A0ABV7F0N9_9BURK</name>
<sequence length="193" mass="20219">MKTPSFASIKAMPSQCGAAAVELALVLPIFLVLFFGTLEFGRLIYLWNTVQEVSRNAARMAVVTDFSNATAITAIKRLAVFRTSDGTLPASAEVSNANINIQYLNAAGTVPAVMPLDPGDNISACLDATRTDSCIRYVEVKVCTAGACEPIPFVPLIGFLSAGAGSLSTLSLSIPIPISTVRMPVESLGFSGT</sequence>
<feature type="domain" description="TadE-like" evidence="2">
    <location>
        <begin position="17"/>
        <end position="59"/>
    </location>
</feature>
<keyword evidence="1" id="KW-0812">Transmembrane</keyword>
<feature type="transmembrane region" description="Helical" evidence="1">
    <location>
        <begin position="21"/>
        <end position="47"/>
    </location>
</feature>
<organism evidence="3 4">
    <name type="scientific">Undibacterium arcticum</name>
    <dbReference type="NCBI Taxonomy" id="1762892"/>
    <lineage>
        <taxon>Bacteria</taxon>
        <taxon>Pseudomonadati</taxon>
        <taxon>Pseudomonadota</taxon>
        <taxon>Betaproteobacteria</taxon>
        <taxon>Burkholderiales</taxon>
        <taxon>Oxalobacteraceae</taxon>
        <taxon>Undibacterium</taxon>
    </lineage>
</organism>
<evidence type="ECO:0000256" key="1">
    <source>
        <dbReference type="SAM" id="Phobius"/>
    </source>
</evidence>
<proteinExistence type="predicted"/>
<evidence type="ECO:0000313" key="4">
    <source>
        <dbReference type="Proteomes" id="UP001595530"/>
    </source>
</evidence>